<dbReference type="eggNOG" id="COG0265">
    <property type="taxonomic scope" value="Bacteria"/>
</dbReference>
<dbReference type="Pfam" id="PF13365">
    <property type="entry name" value="Trypsin_2"/>
    <property type="match status" value="1"/>
</dbReference>
<dbReference type="SUPFAM" id="SSF50494">
    <property type="entry name" value="Trypsin-like serine proteases"/>
    <property type="match status" value="1"/>
</dbReference>
<keyword evidence="2" id="KW-0645">Protease</keyword>
<keyword evidence="4" id="KW-1133">Transmembrane helix</keyword>
<dbReference type="InterPro" id="IPR009003">
    <property type="entry name" value="Peptidase_S1_PA"/>
</dbReference>
<dbReference type="EMBL" id="JRNT01000006">
    <property type="protein sequence ID" value="KGF47895.1"/>
    <property type="molecule type" value="Genomic_DNA"/>
</dbReference>
<dbReference type="InterPro" id="IPR043504">
    <property type="entry name" value="Peptidase_S1_PA_chymotrypsin"/>
</dbReference>
<sequence>MCHKKYIIVCVIILILIIGGLLGYIIGCKYSTSIATDTHTNNLSSPTAPLSNGRNTYVVQAVKKASPSVVGITTQISQRDIFNRSVVVGEGVGSGVIYNHDGYIITNNHVIEGATNHEVTVTLSNGSSVTGTVIGSDEETDLAVVKIDTSQDVSPIELGNSEALQVGEPAIAIGNPLGLEFQGSVTTGVISAVQRTIDAQGQRFPLIQTDAAINPGNSGGALINADGQLIGINSSKIAKTGIEGMGFAIPINQAKKIVDEIIAHGKVIRPYLGLWAIDKETAKQYNIPFNDDGLLIAKLDTTGPAAKAGLRPGDIIINVDNKAILNLIDLKGILDSHMPGDTLSIQFKRDHISSTINVTIDELTK</sequence>
<protein>
    <submittedName>
        <fullName evidence="6">Peptidase S1</fullName>
    </submittedName>
</protein>
<dbReference type="PROSITE" id="PS50106">
    <property type="entry name" value="PDZ"/>
    <property type="match status" value="1"/>
</dbReference>
<dbReference type="SUPFAM" id="SSF50156">
    <property type="entry name" value="PDZ domain-like"/>
    <property type="match status" value="1"/>
</dbReference>
<evidence type="ECO:0000313" key="6">
    <source>
        <dbReference type="EMBL" id="KGF47895.1"/>
    </source>
</evidence>
<name>A0A096AM82_9FIRM</name>
<evidence type="ECO:0000313" key="7">
    <source>
        <dbReference type="Proteomes" id="UP000029628"/>
    </source>
</evidence>
<keyword evidence="3" id="KW-0378">Hydrolase</keyword>
<keyword evidence="4" id="KW-0812">Transmembrane</keyword>
<dbReference type="PRINTS" id="PR00834">
    <property type="entry name" value="PROTEASES2C"/>
</dbReference>
<evidence type="ECO:0000256" key="1">
    <source>
        <dbReference type="ARBA" id="ARBA00010541"/>
    </source>
</evidence>
<feature type="domain" description="PDZ" evidence="5">
    <location>
        <begin position="274"/>
        <end position="327"/>
    </location>
</feature>
<dbReference type="InterPro" id="IPR051201">
    <property type="entry name" value="Chloro_Bact_Ser_Proteases"/>
</dbReference>
<dbReference type="GO" id="GO:0004252">
    <property type="term" value="F:serine-type endopeptidase activity"/>
    <property type="evidence" value="ECO:0007669"/>
    <property type="project" value="InterPro"/>
</dbReference>
<dbReference type="GO" id="GO:0006508">
    <property type="term" value="P:proteolysis"/>
    <property type="evidence" value="ECO:0007669"/>
    <property type="project" value="UniProtKB-KW"/>
</dbReference>
<feature type="transmembrane region" description="Helical" evidence="4">
    <location>
        <begin position="7"/>
        <end position="26"/>
    </location>
</feature>
<dbReference type="InterPro" id="IPR001478">
    <property type="entry name" value="PDZ"/>
</dbReference>
<dbReference type="Gene3D" id="2.40.10.10">
    <property type="entry name" value="Trypsin-like serine proteases"/>
    <property type="match status" value="2"/>
</dbReference>
<keyword evidence="7" id="KW-1185">Reference proteome</keyword>
<dbReference type="Pfam" id="PF13180">
    <property type="entry name" value="PDZ_2"/>
    <property type="match status" value="1"/>
</dbReference>
<proteinExistence type="inferred from homology"/>
<dbReference type="PANTHER" id="PTHR43343:SF3">
    <property type="entry name" value="PROTEASE DO-LIKE 8, CHLOROPLASTIC"/>
    <property type="match status" value="1"/>
</dbReference>
<dbReference type="InterPro" id="IPR036034">
    <property type="entry name" value="PDZ_sf"/>
</dbReference>
<comment type="caution">
    <text evidence="6">The sequence shown here is derived from an EMBL/GenBank/DDBJ whole genome shotgun (WGS) entry which is preliminary data.</text>
</comment>
<dbReference type="AlphaFoldDB" id="A0A096AM82"/>
<organism evidence="6 7">
    <name type="scientific">Veillonella montpellierensis DNF00314</name>
    <dbReference type="NCBI Taxonomy" id="1401067"/>
    <lineage>
        <taxon>Bacteria</taxon>
        <taxon>Bacillati</taxon>
        <taxon>Bacillota</taxon>
        <taxon>Negativicutes</taxon>
        <taxon>Veillonellales</taxon>
        <taxon>Veillonellaceae</taxon>
        <taxon>Veillonella</taxon>
    </lineage>
</organism>
<evidence type="ECO:0000259" key="5">
    <source>
        <dbReference type="PROSITE" id="PS50106"/>
    </source>
</evidence>
<dbReference type="Gene3D" id="2.30.42.10">
    <property type="match status" value="1"/>
</dbReference>
<dbReference type="PANTHER" id="PTHR43343">
    <property type="entry name" value="PEPTIDASE S12"/>
    <property type="match status" value="1"/>
</dbReference>
<reference evidence="6 7" key="1">
    <citation type="submission" date="2014-07" db="EMBL/GenBank/DDBJ databases">
        <authorList>
            <person name="McCorrison J."/>
            <person name="Sanka R."/>
            <person name="Torralba M."/>
            <person name="Gillis M."/>
            <person name="Haft D.H."/>
            <person name="Methe B."/>
            <person name="Sutton G."/>
            <person name="Nelson K.E."/>
        </authorList>
    </citation>
    <scope>NUCLEOTIDE SEQUENCE [LARGE SCALE GENOMIC DNA]</scope>
    <source>
        <strain evidence="6 7">DNF00314</strain>
    </source>
</reference>
<comment type="similarity">
    <text evidence="1">Belongs to the peptidase S1C family.</text>
</comment>
<accession>A0A096AM82</accession>
<dbReference type="InterPro" id="IPR001940">
    <property type="entry name" value="Peptidase_S1C"/>
</dbReference>
<keyword evidence="4" id="KW-0472">Membrane</keyword>
<evidence type="ECO:0000256" key="3">
    <source>
        <dbReference type="ARBA" id="ARBA00022801"/>
    </source>
</evidence>
<dbReference type="Proteomes" id="UP000029628">
    <property type="component" value="Unassembled WGS sequence"/>
</dbReference>
<evidence type="ECO:0000256" key="4">
    <source>
        <dbReference type="SAM" id="Phobius"/>
    </source>
</evidence>
<gene>
    <name evidence="6" type="ORF">HMPREF0872_02045</name>
</gene>
<evidence type="ECO:0000256" key="2">
    <source>
        <dbReference type="ARBA" id="ARBA00022670"/>
    </source>
</evidence>
<dbReference type="SMART" id="SM00228">
    <property type="entry name" value="PDZ"/>
    <property type="match status" value="1"/>
</dbReference>